<dbReference type="InterPro" id="IPR036249">
    <property type="entry name" value="Thioredoxin-like_sf"/>
</dbReference>
<evidence type="ECO:0000259" key="12">
    <source>
        <dbReference type="PROSITE" id="PS51352"/>
    </source>
</evidence>
<gene>
    <name evidence="13" type="ORF">NE237_023664</name>
</gene>
<evidence type="ECO:0000256" key="10">
    <source>
        <dbReference type="SAM" id="Phobius"/>
    </source>
</evidence>
<reference evidence="13" key="1">
    <citation type="journal article" date="2023" name="Plant J.">
        <title>The genome of the king protea, Protea cynaroides.</title>
        <authorList>
            <person name="Chang J."/>
            <person name="Duong T.A."/>
            <person name="Schoeman C."/>
            <person name="Ma X."/>
            <person name="Roodt D."/>
            <person name="Barker N."/>
            <person name="Li Z."/>
            <person name="Van de Peer Y."/>
            <person name="Mizrachi E."/>
        </authorList>
    </citation>
    <scope>NUCLEOTIDE SEQUENCE</scope>
    <source>
        <tissue evidence="13">Young leaves</tissue>
    </source>
</reference>
<dbReference type="GO" id="GO:0016020">
    <property type="term" value="C:membrane"/>
    <property type="evidence" value="ECO:0007669"/>
    <property type="project" value="UniProtKB-SubCell"/>
</dbReference>
<dbReference type="PANTHER" id="PTHR18929">
    <property type="entry name" value="PROTEIN DISULFIDE ISOMERASE"/>
    <property type="match status" value="1"/>
</dbReference>
<evidence type="ECO:0000256" key="3">
    <source>
        <dbReference type="ARBA" id="ARBA00022692"/>
    </source>
</evidence>
<keyword evidence="14" id="KW-1185">Reference proteome</keyword>
<evidence type="ECO:0000313" key="13">
    <source>
        <dbReference type="EMBL" id="KAJ4963725.1"/>
    </source>
</evidence>
<evidence type="ECO:0000256" key="2">
    <source>
        <dbReference type="ARBA" id="ARBA00006347"/>
    </source>
</evidence>
<feature type="signal peptide" evidence="11">
    <location>
        <begin position="1"/>
        <end position="20"/>
    </location>
</feature>
<organism evidence="13 14">
    <name type="scientific">Protea cynaroides</name>
    <dbReference type="NCBI Taxonomy" id="273540"/>
    <lineage>
        <taxon>Eukaryota</taxon>
        <taxon>Viridiplantae</taxon>
        <taxon>Streptophyta</taxon>
        <taxon>Embryophyta</taxon>
        <taxon>Tracheophyta</taxon>
        <taxon>Spermatophyta</taxon>
        <taxon>Magnoliopsida</taxon>
        <taxon>Proteales</taxon>
        <taxon>Proteaceae</taxon>
        <taxon>Protea</taxon>
    </lineage>
</organism>
<dbReference type="PANTHER" id="PTHR18929:SF218">
    <property type="entry name" value="PROTEIN DISULFIDE-ISOMERASE 5-2"/>
    <property type="match status" value="1"/>
</dbReference>
<protein>
    <recommendedName>
        <fullName evidence="12">Thioredoxin domain-containing protein</fullName>
    </recommendedName>
</protein>
<feature type="region of interest" description="Disordered" evidence="9">
    <location>
        <begin position="406"/>
        <end position="438"/>
    </location>
</feature>
<dbReference type="FunFam" id="3.40.30.10:FF:000193">
    <property type="entry name" value="Protein disulfide isomerase-like 5-2"/>
    <property type="match status" value="1"/>
</dbReference>
<feature type="transmembrane region" description="Helical" evidence="10">
    <location>
        <begin position="371"/>
        <end position="397"/>
    </location>
</feature>
<dbReference type="EMBL" id="JAMYWD010000008">
    <property type="protein sequence ID" value="KAJ4963725.1"/>
    <property type="molecule type" value="Genomic_DNA"/>
</dbReference>
<dbReference type="Proteomes" id="UP001141806">
    <property type="component" value="Unassembled WGS sequence"/>
</dbReference>
<keyword evidence="6 10" id="KW-0472">Membrane</keyword>
<evidence type="ECO:0000256" key="4">
    <source>
        <dbReference type="ARBA" id="ARBA00022729"/>
    </source>
</evidence>
<evidence type="ECO:0000313" key="14">
    <source>
        <dbReference type="Proteomes" id="UP001141806"/>
    </source>
</evidence>
<name>A0A9Q0K6A7_9MAGN</name>
<dbReference type="GO" id="GO:0006457">
    <property type="term" value="P:protein folding"/>
    <property type="evidence" value="ECO:0007669"/>
    <property type="project" value="TreeGrafter"/>
</dbReference>
<evidence type="ECO:0000256" key="9">
    <source>
        <dbReference type="SAM" id="MobiDB-lite"/>
    </source>
</evidence>
<dbReference type="PRINTS" id="PR00421">
    <property type="entry name" value="THIOREDOXIN"/>
</dbReference>
<dbReference type="OrthoDB" id="74910at2759"/>
<proteinExistence type="inferred from homology"/>
<dbReference type="GO" id="GO:0005783">
    <property type="term" value="C:endoplasmic reticulum"/>
    <property type="evidence" value="ECO:0007669"/>
    <property type="project" value="TreeGrafter"/>
</dbReference>
<dbReference type="GO" id="GO:0003756">
    <property type="term" value="F:protein disulfide isomerase activity"/>
    <property type="evidence" value="ECO:0007669"/>
    <property type="project" value="TreeGrafter"/>
</dbReference>
<dbReference type="Pfam" id="PF13848">
    <property type="entry name" value="Thioredoxin_6"/>
    <property type="match status" value="1"/>
</dbReference>
<feature type="chain" id="PRO_5040236533" description="Thioredoxin domain-containing protein" evidence="11">
    <location>
        <begin position="21"/>
        <end position="438"/>
    </location>
</feature>
<evidence type="ECO:0000256" key="8">
    <source>
        <dbReference type="ARBA" id="ARBA00023284"/>
    </source>
</evidence>
<dbReference type="Gene3D" id="3.40.30.10">
    <property type="entry name" value="Glutaredoxin"/>
    <property type="match status" value="2"/>
</dbReference>
<dbReference type="PROSITE" id="PS51352">
    <property type="entry name" value="THIOREDOXIN_2"/>
    <property type="match status" value="1"/>
</dbReference>
<keyword evidence="7" id="KW-1015">Disulfide bond</keyword>
<feature type="domain" description="Thioredoxin" evidence="12">
    <location>
        <begin position="18"/>
        <end position="141"/>
    </location>
</feature>
<dbReference type="CDD" id="cd02961">
    <property type="entry name" value="PDI_a_family"/>
    <property type="match status" value="1"/>
</dbReference>
<evidence type="ECO:0000256" key="1">
    <source>
        <dbReference type="ARBA" id="ARBA00004167"/>
    </source>
</evidence>
<dbReference type="InterPro" id="IPR017937">
    <property type="entry name" value="Thioredoxin_CS"/>
</dbReference>
<dbReference type="Pfam" id="PF00085">
    <property type="entry name" value="Thioredoxin"/>
    <property type="match status" value="1"/>
</dbReference>
<accession>A0A9Q0K6A7</accession>
<evidence type="ECO:0000256" key="6">
    <source>
        <dbReference type="ARBA" id="ARBA00023136"/>
    </source>
</evidence>
<comment type="similarity">
    <text evidence="2">Belongs to the protein disulfide isomerase family.</text>
</comment>
<keyword evidence="3 10" id="KW-0812">Transmembrane</keyword>
<keyword evidence="8" id="KW-0676">Redox-active center</keyword>
<sequence length="438" mass="49251">MRHPPRLLLLLLAWTCSLQSIHPFVSSYEFTVDGSVLELDESNFDSAISAFELILVDFYAPWCGHCKRLAPELDAAAPILARLDKPIVVAKLDADKFKKFASKYEIDGIPTLKLFTRGTPVEYTGPRKADLLVRYLKKFATPDVSLLESDSAVNKFVEVAGTNFPIYIGFGLDESIISKLATKYKPKAWFSVAKGFSEEVMIAYDFDKVPALVSIHPNYNEQSIFYGPFEEEFLENFIKQSLLPLSLPINYETLKLLKDEERNIVLTIVNDETDEKSWKLFKLLKAAASANRDLIFGYVGVKQWGEFTDIFDVNKKTKLPKMVVWNRDEEYFSVLGSESLEDEDQGSQITRFLEGYREGRTEKKSISGPSFIGFINSMIGIGTVCIIVFVVAVLILIQTIGKDKEDNGPQKMHTGAKVDAACSSPMESEAYLADDKED</sequence>
<keyword evidence="4 11" id="KW-0732">Signal</keyword>
<dbReference type="SUPFAM" id="SSF52833">
    <property type="entry name" value="Thioredoxin-like"/>
    <property type="match status" value="1"/>
</dbReference>
<dbReference type="FunFam" id="3.40.30.10:FF:000107">
    <property type="entry name" value="Protein disulfide-isomerase 5-2"/>
    <property type="match status" value="1"/>
</dbReference>
<dbReference type="InterPro" id="IPR013766">
    <property type="entry name" value="Thioredoxin_domain"/>
</dbReference>
<evidence type="ECO:0000256" key="11">
    <source>
        <dbReference type="SAM" id="SignalP"/>
    </source>
</evidence>
<comment type="caution">
    <text evidence="13">The sequence shown here is derived from an EMBL/GenBank/DDBJ whole genome shotgun (WGS) entry which is preliminary data.</text>
</comment>
<keyword evidence="5 10" id="KW-1133">Transmembrane helix</keyword>
<dbReference type="PROSITE" id="PS00194">
    <property type="entry name" value="THIOREDOXIN_1"/>
    <property type="match status" value="1"/>
</dbReference>
<comment type="subcellular location">
    <subcellularLocation>
        <location evidence="1">Membrane</location>
        <topology evidence="1">Single-pass membrane protein</topology>
    </subcellularLocation>
</comment>
<dbReference type="AlphaFoldDB" id="A0A9Q0K6A7"/>
<evidence type="ECO:0000256" key="5">
    <source>
        <dbReference type="ARBA" id="ARBA00022989"/>
    </source>
</evidence>
<dbReference type="GO" id="GO:0034976">
    <property type="term" value="P:response to endoplasmic reticulum stress"/>
    <property type="evidence" value="ECO:0007669"/>
    <property type="project" value="TreeGrafter"/>
</dbReference>
<evidence type="ECO:0000256" key="7">
    <source>
        <dbReference type="ARBA" id="ARBA00023157"/>
    </source>
</evidence>